<evidence type="ECO:0000256" key="1">
    <source>
        <dbReference type="ARBA" id="ARBA00022491"/>
    </source>
</evidence>
<keyword evidence="3 5" id="KW-0238">DNA-binding</keyword>
<organism evidence="7 8">
    <name type="scientific">Paraburkholderia caffeinilytica</name>
    <dbReference type="NCBI Taxonomy" id="1761016"/>
    <lineage>
        <taxon>Bacteria</taxon>
        <taxon>Pseudomonadati</taxon>
        <taxon>Pseudomonadota</taxon>
        <taxon>Betaproteobacteria</taxon>
        <taxon>Burkholderiales</taxon>
        <taxon>Burkholderiaceae</taxon>
        <taxon>Paraburkholderia</taxon>
    </lineage>
</organism>
<evidence type="ECO:0000256" key="2">
    <source>
        <dbReference type="ARBA" id="ARBA00023015"/>
    </source>
</evidence>
<evidence type="ECO:0000256" key="4">
    <source>
        <dbReference type="ARBA" id="ARBA00023163"/>
    </source>
</evidence>
<dbReference type="PROSITE" id="PS50977">
    <property type="entry name" value="HTH_TETR_2"/>
    <property type="match status" value="1"/>
</dbReference>
<proteinExistence type="predicted"/>
<dbReference type="Proteomes" id="UP000602004">
    <property type="component" value="Unassembled WGS sequence"/>
</dbReference>
<dbReference type="PANTHER" id="PTHR30055">
    <property type="entry name" value="HTH-TYPE TRANSCRIPTIONAL REGULATOR RUTR"/>
    <property type="match status" value="1"/>
</dbReference>
<name>A0ABQ1LWQ3_9BURK</name>
<accession>A0ABQ1LWQ3</accession>
<sequence>MEPDDRQAQIIRIAASHFAHNGYDSASMASIAAEAGVTRALVYHYFPTKAALFEAVLQSESDALLAATDFDLHLSPLDNIRAAVRAYLEHFSQSRDRAINLQLQADVQPVLVGEVTRANHAVLTQRVVKLLALADDPLIRGAINGWLDFVTTLSREIADEPGIDRESVVNLCIRTLEASTCTDAGQIKPNRLSLLKKRKERP</sequence>
<evidence type="ECO:0000256" key="3">
    <source>
        <dbReference type="ARBA" id="ARBA00023125"/>
    </source>
</evidence>
<dbReference type="SUPFAM" id="SSF46689">
    <property type="entry name" value="Homeodomain-like"/>
    <property type="match status" value="1"/>
</dbReference>
<dbReference type="InterPro" id="IPR009057">
    <property type="entry name" value="Homeodomain-like_sf"/>
</dbReference>
<reference evidence="8" key="1">
    <citation type="journal article" date="2019" name="Int. J. Syst. Evol. Microbiol.">
        <title>The Global Catalogue of Microorganisms (GCM) 10K type strain sequencing project: providing services to taxonomists for standard genome sequencing and annotation.</title>
        <authorList>
            <consortium name="The Broad Institute Genomics Platform"/>
            <consortium name="The Broad Institute Genome Sequencing Center for Infectious Disease"/>
            <person name="Wu L."/>
            <person name="Ma J."/>
        </authorList>
    </citation>
    <scope>NUCLEOTIDE SEQUENCE [LARGE SCALE GENOMIC DNA]</scope>
    <source>
        <strain evidence="8">CGMCC 1.15103</strain>
    </source>
</reference>
<keyword evidence="4" id="KW-0804">Transcription</keyword>
<dbReference type="InterPro" id="IPR050109">
    <property type="entry name" value="HTH-type_TetR-like_transc_reg"/>
</dbReference>
<feature type="domain" description="HTH tetR-type" evidence="6">
    <location>
        <begin position="4"/>
        <end position="64"/>
    </location>
</feature>
<dbReference type="EMBL" id="BMHL01000002">
    <property type="protein sequence ID" value="GGC29362.1"/>
    <property type="molecule type" value="Genomic_DNA"/>
</dbReference>
<evidence type="ECO:0000256" key="5">
    <source>
        <dbReference type="PROSITE-ProRule" id="PRU00335"/>
    </source>
</evidence>
<dbReference type="PROSITE" id="PS01081">
    <property type="entry name" value="HTH_TETR_1"/>
    <property type="match status" value="1"/>
</dbReference>
<dbReference type="PANTHER" id="PTHR30055:SF234">
    <property type="entry name" value="HTH-TYPE TRANSCRIPTIONAL REGULATOR BETI"/>
    <property type="match status" value="1"/>
</dbReference>
<keyword evidence="8" id="KW-1185">Reference proteome</keyword>
<dbReference type="PRINTS" id="PR00455">
    <property type="entry name" value="HTHTETR"/>
</dbReference>
<protein>
    <submittedName>
        <fullName evidence="7">TetR family transcriptional regulator</fullName>
    </submittedName>
</protein>
<evidence type="ECO:0000313" key="7">
    <source>
        <dbReference type="EMBL" id="GGC29362.1"/>
    </source>
</evidence>
<comment type="caution">
    <text evidence="7">The sequence shown here is derived from an EMBL/GenBank/DDBJ whole genome shotgun (WGS) entry which is preliminary data.</text>
</comment>
<keyword evidence="1" id="KW-0678">Repressor</keyword>
<feature type="DNA-binding region" description="H-T-H motif" evidence="5">
    <location>
        <begin position="27"/>
        <end position="46"/>
    </location>
</feature>
<dbReference type="InterPro" id="IPR001647">
    <property type="entry name" value="HTH_TetR"/>
</dbReference>
<dbReference type="Gene3D" id="1.10.357.10">
    <property type="entry name" value="Tetracycline Repressor, domain 2"/>
    <property type="match status" value="1"/>
</dbReference>
<dbReference type="Pfam" id="PF00440">
    <property type="entry name" value="TetR_N"/>
    <property type="match status" value="1"/>
</dbReference>
<dbReference type="RefSeq" id="WP_162831493.1">
    <property type="nucleotide sequence ID" value="NZ_BMHL01000002.1"/>
</dbReference>
<dbReference type="InterPro" id="IPR023772">
    <property type="entry name" value="DNA-bd_HTH_TetR-type_CS"/>
</dbReference>
<evidence type="ECO:0000259" key="6">
    <source>
        <dbReference type="PROSITE" id="PS50977"/>
    </source>
</evidence>
<keyword evidence="2" id="KW-0805">Transcription regulation</keyword>
<evidence type="ECO:0000313" key="8">
    <source>
        <dbReference type="Proteomes" id="UP000602004"/>
    </source>
</evidence>
<gene>
    <name evidence="7" type="ORF">GCM10011400_14980</name>
</gene>